<dbReference type="PANTHER" id="PTHR43434">
    <property type="entry name" value="PHOSPHOGLYCOLATE PHOSPHATASE"/>
    <property type="match status" value="1"/>
</dbReference>
<sequence>MRTTIGFDLDMTLIDTRPGFRATLAALGDELGVALPLDDLSERLGPPLDATLGPYIDATLLPAAIARFRVLYVDHAIAPVPVLPGAHEALAAVHDRGGRVVLVTGKYAPNARRHVEHLGLAVDVLHGEVWGVGKADALRAEGAVAYVGDHVHDVEGARAAGVLSVSVPSGGCDAAELRAAGTDVVLPGLADLAAWLDTGWPGGLATTGR</sequence>
<dbReference type="SFLD" id="SFLDG01129">
    <property type="entry name" value="C1.5:_HAD__Beta-PGM__Phosphata"/>
    <property type="match status" value="1"/>
</dbReference>
<evidence type="ECO:0000313" key="1">
    <source>
        <dbReference type="EMBL" id="QVT78629.1"/>
    </source>
</evidence>
<organism evidence="1 2">
    <name type="scientific">Nocardioides aquaticus</name>
    <dbReference type="NCBI Taxonomy" id="160826"/>
    <lineage>
        <taxon>Bacteria</taxon>
        <taxon>Bacillati</taxon>
        <taxon>Actinomycetota</taxon>
        <taxon>Actinomycetes</taxon>
        <taxon>Propionibacteriales</taxon>
        <taxon>Nocardioidaceae</taxon>
        <taxon>Nocardioides</taxon>
    </lineage>
</organism>
<evidence type="ECO:0000313" key="2">
    <source>
        <dbReference type="Proteomes" id="UP000679307"/>
    </source>
</evidence>
<dbReference type="EMBL" id="CP075371">
    <property type="protein sequence ID" value="QVT78629.1"/>
    <property type="molecule type" value="Genomic_DNA"/>
</dbReference>
<dbReference type="Pfam" id="PF12710">
    <property type="entry name" value="HAD"/>
    <property type="match status" value="1"/>
</dbReference>
<evidence type="ECO:0008006" key="3">
    <source>
        <dbReference type="Google" id="ProtNLM"/>
    </source>
</evidence>
<dbReference type="SFLD" id="SFLDS00003">
    <property type="entry name" value="Haloacid_Dehalogenase"/>
    <property type="match status" value="1"/>
</dbReference>
<name>A0ABX8EDS8_9ACTN</name>
<dbReference type="Proteomes" id="UP000679307">
    <property type="component" value="Chromosome"/>
</dbReference>
<dbReference type="PANTHER" id="PTHR43434:SF20">
    <property type="entry name" value="5'-NUCLEOTIDASE"/>
    <property type="match status" value="1"/>
</dbReference>
<gene>
    <name evidence="1" type="ORF">ENKNEFLB_01007</name>
</gene>
<keyword evidence="2" id="KW-1185">Reference proteome</keyword>
<accession>A0ABX8EDS8</accession>
<dbReference type="RefSeq" id="WP_246535849.1">
    <property type="nucleotide sequence ID" value="NZ_BAAAHS010000079.1"/>
</dbReference>
<reference evidence="1 2" key="1">
    <citation type="submission" date="2021-05" db="EMBL/GenBank/DDBJ databases">
        <title>Complete genome of Nocardioides aquaticus KCTC 9944T isolated from meromictic and hypersaline Ekho Lake, Antarctica.</title>
        <authorList>
            <person name="Hwang K."/>
            <person name="Kim K.M."/>
            <person name="Choe H."/>
        </authorList>
    </citation>
    <scope>NUCLEOTIDE SEQUENCE [LARGE SCALE GENOMIC DNA]</scope>
    <source>
        <strain evidence="1 2">KCTC 9944</strain>
    </source>
</reference>
<protein>
    <recommendedName>
        <fullName evidence="3">HAD family hydrolase</fullName>
    </recommendedName>
</protein>
<proteinExistence type="predicted"/>
<dbReference type="InterPro" id="IPR050155">
    <property type="entry name" value="HAD-like_hydrolase_sf"/>
</dbReference>